<organism evidence="1 2">
    <name type="scientific">Pseudomonas capsici</name>
    <dbReference type="NCBI Taxonomy" id="2810614"/>
    <lineage>
        <taxon>Bacteria</taxon>
        <taxon>Pseudomonadati</taxon>
        <taxon>Pseudomonadota</taxon>
        <taxon>Gammaproteobacteria</taxon>
        <taxon>Pseudomonadales</taxon>
        <taxon>Pseudomonadaceae</taxon>
        <taxon>Pseudomonas</taxon>
    </lineage>
</organism>
<evidence type="ECO:0000313" key="2">
    <source>
        <dbReference type="Proteomes" id="UP001207294"/>
    </source>
</evidence>
<dbReference type="EMBL" id="JAOXML010000001">
    <property type="protein sequence ID" value="MCV4375191.1"/>
    <property type="molecule type" value="Genomic_DNA"/>
</dbReference>
<keyword evidence="2" id="KW-1185">Reference proteome</keyword>
<sequence>MSHIVSEEDYILIPNIQSTIKAIIPVKLKRKVAREILTAKGDPDAIYALALKHRMSLQAVGQLTWETEKTINKTPAVSADYKV</sequence>
<dbReference type="RefSeq" id="WP_206401122.1">
    <property type="nucleotide sequence ID" value="NZ_JAFGZD010000001.1"/>
</dbReference>
<reference evidence="1 2" key="1">
    <citation type="submission" date="2022-10" db="EMBL/GenBank/DDBJ databases">
        <title>Characterization of Pseudomonas capsici strains from pepper and tomato in Georgia.</title>
        <authorList>
            <person name="Zhao M."/>
            <person name="Dutta B."/>
        </authorList>
    </citation>
    <scope>NUCLEOTIDE SEQUENCE [LARGE SCALE GENOMIC DNA]</scope>
    <source>
        <strain evidence="1 2">Pc20-5</strain>
    </source>
</reference>
<protein>
    <submittedName>
        <fullName evidence="1">Uncharacterized protein</fullName>
    </submittedName>
</protein>
<evidence type="ECO:0000313" key="1">
    <source>
        <dbReference type="EMBL" id="MCV4375191.1"/>
    </source>
</evidence>
<proteinExistence type="predicted"/>
<dbReference type="Proteomes" id="UP001207294">
    <property type="component" value="Unassembled WGS sequence"/>
</dbReference>
<comment type="caution">
    <text evidence="1">The sequence shown here is derived from an EMBL/GenBank/DDBJ whole genome shotgun (WGS) entry which is preliminary data.</text>
</comment>
<name>A0ABT3BQR8_9PSED</name>
<dbReference type="GeneID" id="93559524"/>
<accession>A0ABT3BQR8</accession>
<gene>
    <name evidence="1" type="ORF">OH718_01150</name>
</gene>